<gene>
    <name evidence="9" type="ORF">MSAN_00406400</name>
</gene>
<dbReference type="InterPro" id="IPR000254">
    <property type="entry name" value="CBD"/>
</dbReference>
<dbReference type="Pfam" id="PF17851">
    <property type="entry name" value="GH43_C2"/>
    <property type="match status" value="1"/>
</dbReference>
<evidence type="ECO:0000256" key="5">
    <source>
        <dbReference type="RuleBase" id="RU361187"/>
    </source>
</evidence>
<keyword evidence="10" id="KW-1185">Reference proteome</keyword>
<reference evidence="9" key="1">
    <citation type="submission" date="2020-05" db="EMBL/GenBank/DDBJ databases">
        <title>Mycena genomes resolve the evolution of fungal bioluminescence.</title>
        <authorList>
            <person name="Tsai I.J."/>
        </authorList>
    </citation>
    <scope>NUCLEOTIDE SEQUENCE</scope>
    <source>
        <strain evidence="9">160909Yilan</strain>
    </source>
</reference>
<dbReference type="InterPro" id="IPR041542">
    <property type="entry name" value="GH43_C2"/>
</dbReference>
<dbReference type="Pfam" id="PF00734">
    <property type="entry name" value="CBM_1"/>
    <property type="match status" value="1"/>
</dbReference>
<feature type="signal peptide" evidence="7">
    <location>
        <begin position="1"/>
        <end position="19"/>
    </location>
</feature>
<dbReference type="SUPFAM" id="SSF57180">
    <property type="entry name" value="Cellulose-binding domain"/>
    <property type="match status" value="1"/>
</dbReference>
<sequence>MPRLLAFGILLAATRAVLSQVSTPFGQCAGEGYTGPTVCPSGWTCVFSNPFYSQCLQATTTTTSTTTNPSPPATSTQTSTSTAAVPTGTFTNPVIWEDLADNDVFRVNDTYYYSASTMHYSPGAPLLRSFDLVNWEYIGHSVPVLDFNSKYNLEDGEQAYVKGIWASTVRFRESNGLWYWYGCIEFTLSYVFTAPSPTGPWTQGATFDTCFYDCGLLIDDDDTMYIVYGAGDVSVSQLSSDGMSIVKTAQVFDTSAIGTMEGNRFYKRNGIYYVADDLPAVAEYVWQSSSVWGPYTSKNLLNSIPCSLPSVDSFCNPHQGSLVDTPSGQWYHMSFTDAYPGGRIPILAPITWGSDGFPALTTVNGAWGASFPYPAVQTTVTPMTGTDTFAGTALGPMWEWNHNPDTTSFTVNDGLTLRTATVTDDLYAARNTLTRRIHGPIGTGTVVIDFTNMADGDRVGLAAFRHVTAWIGVLRDGNTYSVGFTNNITQSEVDWSTTSIGTTVASVPIAVKKIWLRVVVNVAPETSQTAVFSYSLDGNTFTGLGPSFTLNTDWQYFMGYRYGIFNYATKAVGGSVAISSFTSAFTSV</sequence>
<feature type="domain" description="CBM1" evidence="8">
    <location>
        <begin position="20"/>
        <end position="56"/>
    </location>
</feature>
<keyword evidence="3 5" id="KW-0378">Hydrolase</keyword>
<dbReference type="InterPro" id="IPR051795">
    <property type="entry name" value="Glycosyl_Hydrlase_43"/>
</dbReference>
<dbReference type="GO" id="GO:0005975">
    <property type="term" value="P:carbohydrate metabolic process"/>
    <property type="evidence" value="ECO:0007669"/>
    <property type="project" value="InterPro"/>
</dbReference>
<dbReference type="Gene3D" id="2.115.10.20">
    <property type="entry name" value="Glycosyl hydrolase domain, family 43"/>
    <property type="match status" value="1"/>
</dbReference>
<dbReference type="GO" id="GO:0030248">
    <property type="term" value="F:cellulose binding"/>
    <property type="evidence" value="ECO:0007669"/>
    <property type="project" value="InterPro"/>
</dbReference>
<dbReference type="SMART" id="SM00236">
    <property type="entry name" value="fCBD"/>
    <property type="match status" value="1"/>
</dbReference>
<dbReference type="InterPro" id="IPR013320">
    <property type="entry name" value="ConA-like_dom_sf"/>
</dbReference>
<dbReference type="SUPFAM" id="SSF49899">
    <property type="entry name" value="Concanavalin A-like lectins/glucanases"/>
    <property type="match status" value="1"/>
</dbReference>
<organism evidence="9 10">
    <name type="scientific">Mycena sanguinolenta</name>
    <dbReference type="NCBI Taxonomy" id="230812"/>
    <lineage>
        <taxon>Eukaryota</taxon>
        <taxon>Fungi</taxon>
        <taxon>Dikarya</taxon>
        <taxon>Basidiomycota</taxon>
        <taxon>Agaricomycotina</taxon>
        <taxon>Agaricomycetes</taxon>
        <taxon>Agaricomycetidae</taxon>
        <taxon>Agaricales</taxon>
        <taxon>Marasmiineae</taxon>
        <taxon>Mycenaceae</taxon>
        <taxon>Mycena</taxon>
    </lineage>
</organism>
<comment type="caution">
    <text evidence="9">The sequence shown here is derived from an EMBL/GenBank/DDBJ whole genome shotgun (WGS) entry which is preliminary data.</text>
</comment>
<dbReference type="GO" id="GO:0005576">
    <property type="term" value="C:extracellular region"/>
    <property type="evidence" value="ECO:0007669"/>
    <property type="project" value="InterPro"/>
</dbReference>
<dbReference type="PROSITE" id="PS51164">
    <property type="entry name" value="CBM1_2"/>
    <property type="match status" value="1"/>
</dbReference>
<dbReference type="InterPro" id="IPR023296">
    <property type="entry name" value="Glyco_hydro_beta-prop_sf"/>
</dbReference>
<dbReference type="InterPro" id="IPR035971">
    <property type="entry name" value="CBD_sf"/>
</dbReference>
<keyword evidence="4 5" id="KW-0326">Glycosidase</keyword>
<name>A0A8H6Z9W7_9AGAR</name>
<feature type="chain" id="PRO_5034730731" evidence="7">
    <location>
        <begin position="20"/>
        <end position="588"/>
    </location>
</feature>
<dbReference type="CDD" id="cd09001">
    <property type="entry name" value="GH43_FsAxh1-like"/>
    <property type="match status" value="1"/>
</dbReference>
<protein>
    <submittedName>
        <fullName evidence="9">Xylosidase glycosyl</fullName>
    </submittedName>
</protein>
<evidence type="ECO:0000256" key="3">
    <source>
        <dbReference type="ARBA" id="ARBA00022801"/>
    </source>
</evidence>
<evidence type="ECO:0000256" key="4">
    <source>
        <dbReference type="ARBA" id="ARBA00023295"/>
    </source>
</evidence>
<evidence type="ECO:0000259" key="8">
    <source>
        <dbReference type="PROSITE" id="PS51164"/>
    </source>
</evidence>
<evidence type="ECO:0000256" key="2">
    <source>
        <dbReference type="ARBA" id="ARBA00022729"/>
    </source>
</evidence>
<dbReference type="AlphaFoldDB" id="A0A8H6Z9W7"/>
<accession>A0A8H6Z9W7</accession>
<evidence type="ECO:0000256" key="7">
    <source>
        <dbReference type="SAM" id="SignalP"/>
    </source>
</evidence>
<dbReference type="PANTHER" id="PTHR42812">
    <property type="entry name" value="BETA-XYLOSIDASE"/>
    <property type="match status" value="1"/>
</dbReference>
<feature type="region of interest" description="Disordered" evidence="6">
    <location>
        <begin position="62"/>
        <end position="85"/>
    </location>
</feature>
<dbReference type="InterPro" id="IPR006710">
    <property type="entry name" value="Glyco_hydro_43"/>
</dbReference>
<dbReference type="EMBL" id="JACAZH010000002">
    <property type="protein sequence ID" value="KAF7375198.1"/>
    <property type="molecule type" value="Genomic_DNA"/>
</dbReference>
<dbReference type="GO" id="GO:0004553">
    <property type="term" value="F:hydrolase activity, hydrolyzing O-glycosyl compounds"/>
    <property type="evidence" value="ECO:0007669"/>
    <property type="project" value="InterPro"/>
</dbReference>
<dbReference type="PANTHER" id="PTHR42812:SF15">
    <property type="entry name" value="HYDROLASE, PUTATIVE (AFU_ORTHOLOGUE AFUA_2G00930)-RELATED"/>
    <property type="match status" value="1"/>
</dbReference>
<dbReference type="Gene3D" id="2.60.120.200">
    <property type="match status" value="1"/>
</dbReference>
<keyword evidence="2 7" id="KW-0732">Signal</keyword>
<evidence type="ECO:0000256" key="6">
    <source>
        <dbReference type="SAM" id="MobiDB-lite"/>
    </source>
</evidence>
<proteinExistence type="inferred from homology"/>
<evidence type="ECO:0000313" key="10">
    <source>
        <dbReference type="Proteomes" id="UP000623467"/>
    </source>
</evidence>
<dbReference type="SUPFAM" id="SSF75005">
    <property type="entry name" value="Arabinanase/levansucrase/invertase"/>
    <property type="match status" value="1"/>
</dbReference>
<dbReference type="Pfam" id="PF04616">
    <property type="entry name" value="Glyco_hydro_43"/>
    <property type="match status" value="1"/>
</dbReference>
<comment type="similarity">
    <text evidence="1 5">Belongs to the glycosyl hydrolase 43 family.</text>
</comment>
<evidence type="ECO:0000256" key="1">
    <source>
        <dbReference type="ARBA" id="ARBA00009865"/>
    </source>
</evidence>
<dbReference type="OrthoDB" id="2139957at2759"/>
<dbReference type="Proteomes" id="UP000623467">
    <property type="component" value="Unassembled WGS sequence"/>
</dbReference>
<evidence type="ECO:0000313" key="9">
    <source>
        <dbReference type="EMBL" id="KAF7375198.1"/>
    </source>
</evidence>